<evidence type="ECO:0000313" key="2">
    <source>
        <dbReference type="Proteomes" id="UP001057402"/>
    </source>
</evidence>
<proteinExistence type="predicted"/>
<reference evidence="2" key="1">
    <citation type="journal article" date="2023" name="Front. Plant Sci.">
        <title>Chromosomal-level genome assembly of Melastoma candidum provides insights into trichome evolution.</title>
        <authorList>
            <person name="Zhong Y."/>
            <person name="Wu W."/>
            <person name="Sun C."/>
            <person name="Zou P."/>
            <person name="Liu Y."/>
            <person name="Dai S."/>
            <person name="Zhou R."/>
        </authorList>
    </citation>
    <scope>NUCLEOTIDE SEQUENCE [LARGE SCALE GENOMIC DNA]</scope>
</reference>
<keyword evidence="2" id="KW-1185">Reference proteome</keyword>
<name>A0ACB9L3T5_9MYRT</name>
<gene>
    <name evidence="1" type="ORF">MLD38_039838</name>
</gene>
<evidence type="ECO:0000313" key="1">
    <source>
        <dbReference type="EMBL" id="KAI4304307.1"/>
    </source>
</evidence>
<accession>A0ACB9L3T5</accession>
<sequence>MTGYLLISDCDEQTWFKSSMGQKPGGIFRESQQSVCLSLVSLPSCFSLIHPLPFQLPNTCLERVSAPTTTTKKKKKKKGWEDDSPIVLSLSFSRRHPLLLLVLLPFSDILCLFPL</sequence>
<organism evidence="1 2">
    <name type="scientific">Melastoma candidum</name>
    <dbReference type="NCBI Taxonomy" id="119954"/>
    <lineage>
        <taxon>Eukaryota</taxon>
        <taxon>Viridiplantae</taxon>
        <taxon>Streptophyta</taxon>
        <taxon>Embryophyta</taxon>
        <taxon>Tracheophyta</taxon>
        <taxon>Spermatophyta</taxon>
        <taxon>Magnoliopsida</taxon>
        <taxon>eudicotyledons</taxon>
        <taxon>Gunneridae</taxon>
        <taxon>Pentapetalae</taxon>
        <taxon>rosids</taxon>
        <taxon>malvids</taxon>
        <taxon>Myrtales</taxon>
        <taxon>Melastomataceae</taxon>
        <taxon>Melastomatoideae</taxon>
        <taxon>Melastomateae</taxon>
        <taxon>Melastoma</taxon>
    </lineage>
</organism>
<protein>
    <submittedName>
        <fullName evidence="1">Uncharacterized protein</fullName>
    </submittedName>
</protein>
<comment type="caution">
    <text evidence="1">The sequence shown here is derived from an EMBL/GenBank/DDBJ whole genome shotgun (WGS) entry which is preliminary data.</text>
</comment>
<dbReference type="Proteomes" id="UP001057402">
    <property type="component" value="Chromosome 12"/>
</dbReference>
<dbReference type="EMBL" id="CM042891">
    <property type="protein sequence ID" value="KAI4304307.1"/>
    <property type="molecule type" value="Genomic_DNA"/>
</dbReference>